<name>A0A811BSH1_9VIRU</name>
<dbReference type="EMBL" id="LC625835">
    <property type="protein sequence ID" value="BCU03802.1"/>
    <property type="molecule type" value="Genomic_DNA"/>
</dbReference>
<dbReference type="Proteomes" id="UP001253637">
    <property type="component" value="Segment"/>
</dbReference>
<evidence type="ECO:0000313" key="1">
    <source>
        <dbReference type="EMBL" id="BCU03802.1"/>
    </source>
</evidence>
<evidence type="ECO:0000313" key="2">
    <source>
        <dbReference type="Proteomes" id="UP001253637"/>
    </source>
</evidence>
<sequence length="67" mass="8093">MTATAPRTRRLRSTDPRVALHVHFFPLFDLAQKTFQPKNRFLFFFLHREGHLRVAIRPILIDWLQCF</sequence>
<proteinExistence type="predicted"/>
<organism evidence="1 2">
    <name type="scientific">Pandoravirus japonicus</name>
    <dbReference type="NCBI Taxonomy" id="2823154"/>
    <lineage>
        <taxon>Viruses</taxon>
        <taxon>Pandoravirus</taxon>
    </lineage>
</organism>
<accession>A0A811BSH1</accession>
<reference evidence="1" key="1">
    <citation type="submission" date="2021-04" db="EMBL/GenBank/DDBJ databases">
        <title>Draft Genome Sequence of Pandoravirus japonicus, Isolated from the Sabaishi River of Niigata, Japan.</title>
        <authorList>
            <person name="Hosokawa N."/>
            <person name="Takahashi H."/>
            <person name="Aoki K."/>
            <person name="Takemura M."/>
        </authorList>
    </citation>
    <scope>NUCLEOTIDE SEQUENCE</scope>
</reference>
<protein>
    <submittedName>
        <fullName evidence="1">Uncharacterized protein</fullName>
    </submittedName>
</protein>